<feature type="domain" description="Cupin type-2" evidence="1">
    <location>
        <begin position="38"/>
        <end position="95"/>
    </location>
</feature>
<name>A0A9W8NTU8_9AGAR</name>
<dbReference type="Proteomes" id="UP001142393">
    <property type="component" value="Unassembled WGS sequence"/>
</dbReference>
<dbReference type="InterPro" id="IPR013096">
    <property type="entry name" value="Cupin_2"/>
</dbReference>
<gene>
    <name evidence="2" type="ORF">DFH05DRAFT_1529156</name>
</gene>
<dbReference type="EMBL" id="JANVFU010000014">
    <property type="protein sequence ID" value="KAJ3740563.1"/>
    <property type="molecule type" value="Genomic_DNA"/>
</dbReference>
<dbReference type="InterPro" id="IPR011051">
    <property type="entry name" value="RmlC_Cupin_sf"/>
</dbReference>
<organism evidence="2 3">
    <name type="scientific">Lentinula detonsa</name>
    <dbReference type="NCBI Taxonomy" id="2804962"/>
    <lineage>
        <taxon>Eukaryota</taxon>
        <taxon>Fungi</taxon>
        <taxon>Dikarya</taxon>
        <taxon>Basidiomycota</taxon>
        <taxon>Agaricomycotina</taxon>
        <taxon>Agaricomycetes</taxon>
        <taxon>Agaricomycetidae</taxon>
        <taxon>Agaricales</taxon>
        <taxon>Marasmiineae</taxon>
        <taxon>Omphalotaceae</taxon>
        <taxon>Lentinula</taxon>
    </lineage>
</organism>
<evidence type="ECO:0000313" key="3">
    <source>
        <dbReference type="Proteomes" id="UP001142393"/>
    </source>
</evidence>
<dbReference type="Pfam" id="PF07883">
    <property type="entry name" value="Cupin_2"/>
    <property type="match status" value="1"/>
</dbReference>
<evidence type="ECO:0000313" key="2">
    <source>
        <dbReference type="EMBL" id="KAJ3740563.1"/>
    </source>
</evidence>
<comment type="caution">
    <text evidence="2">The sequence shown here is derived from an EMBL/GenBank/DDBJ whole genome shotgun (WGS) entry which is preliminary data.</text>
</comment>
<dbReference type="Gene3D" id="2.60.120.10">
    <property type="entry name" value="Jelly Rolls"/>
    <property type="match status" value="1"/>
</dbReference>
<dbReference type="SUPFAM" id="SSF51182">
    <property type="entry name" value="RmlC-like cupins"/>
    <property type="match status" value="1"/>
</dbReference>
<protein>
    <recommendedName>
        <fullName evidence="1">Cupin type-2 domain-containing protein</fullName>
    </recommendedName>
</protein>
<keyword evidence="3" id="KW-1185">Reference proteome</keyword>
<evidence type="ECO:0000259" key="1">
    <source>
        <dbReference type="Pfam" id="PF07883"/>
    </source>
</evidence>
<sequence>MVDYPDTVSVSNGTTMTFNLQTRLVKIRGGPDDEVLQVPTHWHEHHDEIITVLEGQLKVTIGGKVKMCTSEDGGSFIPRGVPHALESLKGVPCVFTEQTRPDDFSDRKELFFRNTFAFPGGPMKAGLLPLLQVCHHGDTYFVFPIHFAWLEKAFVQILGRYIAPLLGYRLKYETLKKGS</sequence>
<dbReference type="InterPro" id="IPR014710">
    <property type="entry name" value="RmlC-like_jellyroll"/>
</dbReference>
<dbReference type="AlphaFoldDB" id="A0A9W8NTU8"/>
<proteinExistence type="predicted"/>
<reference evidence="2 3" key="1">
    <citation type="journal article" date="2023" name="Proc. Natl. Acad. Sci. U.S.A.">
        <title>A global phylogenomic analysis of the shiitake genus Lentinula.</title>
        <authorList>
            <person name="Sierra-Patev S."/>
            <person name="Min B."/>
            <person name="Naranjo-Ortiz M."/>
            <person name="Looney B."/>
            <person name="Konkel Z."/>
            <person name="Slot J.C."/>
            <person name="Sakamoto Y."/>
            <person name="Steenwyk J.L."/>
            <person name="Rokas A."/>
            <person name="Carro J."/>
            <person name="Camarero S."/>
            <person name="Ferreira P."/>
            <person name="Molpeceres G."/>
            <person name="Ruiz-Duenas F.J."/>
            <person name="Serrano A."/>
            <person name="Henrissat B."/>
            <person name="Drula E."/>
            <person name="Hughes K.W."/>
            <person name="Mata J.L."/>
            <person name="Ishikawa N.K."/>
            <person name="Vargas-Isla R."/>
            <person name="Ushijima S."/>
            <person name="Smith C.A."/>
            <person name="Donoghue J."/>
            <person name="Ahrendt S."/>
            <person name="Andreopoulos W."/>
            <person name="He G."/>
            <person name="LaButti K."/>
            <person name="Lipzen A."/>
            <person name="Ng V."/>
            <person name="Riley R."/>
            <person name="Sandor L."/>
            <person name="Barry K."/>
            <person name="Martinez A.T."/>
            <person name="Xiao Y."/>
            <person name="Gibbons J.G."/>
            <person name="Terashima K."/>
            <person name="Grigoriev I.V."/>
            <person name="Hibbett D."/>
        </authorList>
    </citation>
    <scope>NUCLEOTIDE SEQUENCE [LARGE SCALE GENOMIC DNA]</scope>
    <source>
        <strain evidence="2 3">TFB7810</strain>
    </source>
</reference>
<accession>A0A9W8NTU8</accession>